<dbReference type="STRING" id="1121939.L861_06500"/>
<keyword evidence="2" id="KW-1185">Reference proteome</keyword>
<protein>
    <submittedName>
        <fullName evidence="1">Uncharacterized protein</fullName>
    </submittedName>
</protein>
<sequence length="65" mass="7121">MRGILAPPFSNGSTRWDVEVSTGLTKRAAFFEKTHDFQLEGQIIDLGACTASQSCLTMLAIDLYP</sequence>
<comment type="caution">
    <text evidence="1">The sequence shown here is derived from an EMBL/GenBank/DDBJ whole genome shotgun (WGS) entry which is preliminary data.</text>
</comment>
<proteinExistence type="predicted"/>
<reference evidence="1 2" key="1">
    <citation type="journal article" date="2013" name="Genome Announc.">
        <title>Draft genome sequence of the moderately halophilic gammaproteobacterium Halomonas anticariensis FP35.</title>
        <authorList>
            <person name="Tahrioui A."/>
            <person name="Quesada E."/>
            <person name="Llamas I."/>
        </authorList>
    </citation>
    <scope>NUCLEOTIDE SEQUENCE [LARGE SCALE GENOMIC DNA]</scope>
    <source>
        <strain evidence="2">DSM 16096 / CECT 5854 / LMG 22089 / FP35</strain>
    </source>
</reference>
<gene>
    <name evidence="1" type="ORF">L861_06500</name>
</gene>
<evidence type="ECO:0000313" key="2">
    <source>
        <dbReference type="Proteomes" id="UP000014463"/>
    </source>
</evidence>
<dbReference type="AlphaFoldDB" id="S2KYV7"/>
<name>S2KYV7_LITA3</name>
<accession>S2KYV7</accession>
<dbReference type="Proteomes" id="UP000014463">
    <property type="component" value="Unassembled WGS sequence"/>
</dbReference>
<evidence type="ECO:0000313" key="1">
    <source>
        <dbReference type="EMBL" id="EPC00584.1"/>
    </source>
</evidence>
<organism evidence="1 2">
    <name type="scientific">Litchfieldella anticariensis (strain DSM 16096 / CECT 5854 / CIP 108499 / LMG 22089 / FP35)</name>
    <name type="common">Halomonas anticariensis</name>
    <dbReference type="NCBI Taxonomy" id="1121939"/>
    <lineage>
        <taxon>Bacteria</taxon>
        <taxon>Pseudomonadati</taxon>
        <taxon>Pseudomonadota</taxon>
        <taxon>Gammaproteobacteria</taxon>
        <taxon>Oceanospirillales</taxon>
        <taxon>Halomonadaceae</taxon>
        <taxon>Litchfieldella</taxon>
    </lineage>
</organism>
<dbReference type="EMBL" id="ASTJ01000040">
    <property type="protein sequence ID" value="EPC00584.1"/>
    <property type="molecule type" value="Genomic_DNA"/>
</dbReference>